<keyword evidence="2" id="KW-0808">Transferase</keyword>
<gene>
    <name evidence="2" type="ORF">A9Q68_04830</name>
</gene>
<dbReference type="OrthoDB" id="9796381at2"/>
<sequence length="184" mass="20622">MDIRLAFPNEVGPIMTIIEGAKEVIAAYGSDQWQDGHPNADVIIDDIIKGQGFVALVDNQIVAYSAVIYGNEEAYNAIYEGQWLNDNNDYVTFHRIAVAKDSQGQALAQTFLQGLIEGHDQTDFRCDTHEKNLAMQHIMTKLGFNYCGKVPLAGVRLAYQKIKKEHEKASYQEINEDSRYGGSY</sequence>
<feature type="domain" description="N-acetyltransferase" evidence="1">
    <location>
        <begin position="1"/>
        <end position="166"/>
    </location>
</feature>
<dbReference type="Gene3D" id="3.40.630.30">
    <property type="match status" value="1"/>
</dbReference>
<dbReference type="EMBL" id="LZDD01000001">
    <property type="protein sequence ID" value="OJF72871.1"/>
    <property type="molecule type" value="Genomic_DNA"/>
</dbReference>
<protein>
    <submittedName>
        <fullName evidence="2">GNAT family acetyltransferase</fullName>
    </submittedName>
</protein>
<dbReference type="PROSITE" id="PS51186">
    <property type="entry name" value="GNAT"/>
    <property type="match status" value="1"/>
</dbReference>
<dbReference type="InterPro" id="IPR016181">
    <property type="entry name" value="Acyl_CoA_acyltransferase"/>
</dbReference>
<evidence type="ECO:0000259" key="1">
    <source>
        <dbReference type="PROSITE" id="PS51186"/>
    </source>
</evidence>
<evidence type="ECO:0000313" key="2">
    <source>
        <dbReference type="EMBL" id="OJF72871.1"/>
    </source>
</evidence>
<organism evidence="2 3">
    <name type="scientific">Streptococcus bovimastitidis</name>
    <dbReference type="NCBI Taxonomy" id="1856638"/>
    <lineage>
        <taxon>Bacteria</taxon>
        <taxon>Bacillati</taxon>
        <taxon>Bacillota</taxon>
        <taxon>Bacilli</taxon>
        <taxon>Lactobacillales</taxon>
        <taxon>Streptococcaceae</taxon>
        <taxon>Streptococcus</taxon>
    </lineage>
</organism>
<keyword evidence="3" id="KW-1185">Reference proteome</keyword>
<dbReference type="RefSeq" id="WP_071793567.1">
    <property type="nucleotide sequence ID" value="NZ_LZDD01000001.1"/>
</dbReference>
<dbReference type="InterPro" id="IPR000182">
    <property type="entry name" value="GNAT_dom"/>
</dbReference>
<dbReference type="STRING" id="1856638.A9Q68_04830"/>
<name>A0A1L8MQ21_9STRE</name>
<accession>A0A1L8MQ21</accession>
<evidence type="ECO:0000313" key="3">
    <source>
        <dbReference type="Proteomes" id="UP000182015"/>
    </source>
</evidence>
<reference evidence="3" key="1">
    <citation type="submission" date="2016-06" db="EMBL/GenBank/DDBJ databases">
        <authorList>
            <person name="de Vries S.P.W."/>
            <person name="Hadjirin N.F."/>
            <person name="Lay E.M."/>
            <person name="Zadoks R.N."/>
            <person name="Peacock S.J."/>
            <person name="Parkhill J."/>
            <person name="Grant A.J."/>
            <person name="Mcdougall S."/>
            <person name="Holmes M.A."/>
        </authorList>
    </citation>
    <scope>NUCLEOTIDE SEQUENCE [LARGE SCALE GENOMIC DNA]</scope>
    <source>
        <strain evidence="3">NZ1587</strain>
    </source>
</reference>
<dbReference type="SUPFAM" id="SSF55729">
    <property type="entry name" value="Acyl-CoA N-acyltransferases (Nat)"/>
    <property type="match status" value="1"/>
</dbReference>
<comment type="caution">
    <text evidence="2">The sequence shown here is derived from an EMBL/GenBank/DDBJ whole genome shotgun (WGS) entry which is preliminary data.</text>
</comment>
<dbReference type="Pfam" id="PF00583">
    <property type="entry name" value="Acetyltransf_1"/>
    <property type="match status" value="1"/>
</dbReference>
<proteinExistence type="predicted"/>
<dbReference type="GO" id="GO:0016747">
    <property type="term" value="F:acyltransferase activity, transferring groups other than amino-acyl groups"/>
    <property type="evidence" value="ECO:0007669"/>
    <property type="project" value="InterPro"/>
</dbReference>
<dbReference type="AlphaFoldDB" id="A0A1L8MQ21"/>
<dbReference type="Proteomes" id="UP000182015">
    <property type="component" value="Unassembled WGS sequence"/>
</dbReference>